<feature type="region of interest" description="Disordered" evidence="1">
    <location>
        <begin position="510"/>
        <end position="565"/>
    </location>
</feature>
<feature type="compositionally biased region" description="Basic and acidic residues" evidence="1">
    <location>
        <begin position="440"/>
        <end position="454"/>
    </location>
</feature>
<dbReference type="EMBL" id="JARBDR010000921">
    <property type="protein sequence ID" value="KAJ8299783.1"/>
    <property type="molecule type" value="Genomic_DNA"/>
</dbReference>
<feature type="compositionally biased region" description="Polar residues" evidence="1">
    <location>
        <begin position="276"/>
        <end position="295"/>
    </location>
</feature>
<feature type="region of interest" description="Disordered" evidence="1">
    <location>
        <begin position="276"/>
        <end position="305"/>
    </location>
</feature>
<feature type="region of interest" description="Disordered" evidence="1">
    <location>
        <begin position="682"/>
        <end position="750"/>
    </location>
</feature>
<feature type="region of interest" description="Disordered" evidence="1">
    <location>
        <begin position="782"/>
        <end position="865"/>
    </location>
</feature>
<comment type="caution">
    <text evidence="2">The sequence shown here is derived from an EMBL/GenBank/DDBJ whole genome shotgun (WGS) entry which is preliminary data.</text>
</comment>
<organism evidence="2 3">
    <name type="scientific">Tegillarca granosa</name>
    <name type="common">Malaysian cockle</name>
    <name type="synonym">Anadara granosa</name>
    <dbReference type="NCBI Taxonomy" id="220873"/>
    <lineage>
        <taxon>Eukaryota</taxon>
        <taxon>Metazoa</taxon>
        <taxon>Spiralia</taxon>
        <taxon>Lophotrochozoa</taxon>
        <taxon>Mollusca</taxon>
        <taxon>Bivalvia</taxon>
        <taxon>Autobranchia</taxon>
        <taxon>Pteriomorphia</taxon>
        <taxon>Arcoida</taxon>
        <taxon>Arcoidea</taxon>
        <taxon>Arcidae</taxon>
        <taxon>Tegillarca</taxon>
    </lineage>
</organism>
<feature type="compositionally biased region" description="Basic and acidic residues" evidence="1">
    <location>
        <begin position="186"/>
        <end position="224"/>
    </location>
</feature>
<protein>
    <submittedName>
        <fullName evidence="2">Uncharacterized protein</fullName>
    </submittedName>
</protein>
<sequence length="985" mass="111782">MPYGQQYIQQPHNPFVQNTSSVYGVPSQFNHPQYQAYAHHHPVGPVDLGTALPPQGPYQHVPPEMESVSHSARTSQPSEFTNYLQQMPKGIPYPPPPENVDLSAYFQYLSTQGYPVPYPRMMPSYPPGQTYVQMTPTYNRMDSTEMFVDDKTKVLETNGQIMIPHPPAQKRDESSPRRNSRLEISNMHDGKAEMKQDVSVGEHDGRRISKQDKPMVDQDSKNPQRHIEGIRQFHEQRRLQQEEDEVLQKQRKFAKASIDRYFTSLENLYRRDYSQNEENVNNAESPSQQNKTAQIKTHGDDNGDGEETLVNTEFTSATSIKAGGVTEREEKLGIDLSFIKGEVQKSSKENVDNSNKSNGKLVIVCPECGEVNKPYMSWCADCGDVLIGVNPILMKKGKNGKLKRCITENQNVEIENIKNVTFVEKEIEGDPGIVPQIVSERDDVISPVHDEVYKGKTSPNKSDSRDSGRPSSEDMDYGRTEKEVTEICENISDPVIKGFIKAYFSRKKQAVNVKDGKDTSTGNKEEEDGEKDTNDGQPNDFEAFPPQIEIKNPTDSHATQNFNQGHSRSNVQNYVQVQSHSSTQDFVHVDSNSHESPQELETENKCDLGVIEPPVLSKTKPSYSKKKSKLKKNVPVDIEVFPSSERRSSGRSEPIVPILNLVNSSDEEDEVNEQLNQQLLDSSSEANDFSEFFDPPEEMQKLAADSQERDDNEEQPFLAQVIADINTTTKPKRPCSGNGRGKRAGNINARSIVRESIESAGYQRHWERSSIAWGSYNQRELSTKSSIRGQSARGRPSSASRNRFVRGSDENLQEEISGTSSERKPVPKKKPLNNRPASADTRRPRTAASPTKLNRRSSDTVNVHESVNVPDKESPKIQVNSPSEVDRVPDIPGIVDHRLPVEQVEDVQTKKVSTKTKNTKMGWRHQELEMENYLCGCAFQMKYFYIYYHIYLSQISQNVLKFVKPFTDWSWIYHYFKSFRNVWLF</sequence>
<name>A0ABQ9E2V2_TEGGR</name>
<feature type="region of interest" description="Disordered" evidence="1">
    <location>
        <begin position="183"/>
        <end position="224"/>
    </location>
</feature>
<evidence type="ECO:0000313" key="3">
    <source>
        <dbReference type="Proteomes" id="UP001217089"/>
    </source>
</evidence>
<evidence type="ECO:0000256" key="1">
    <source>
        <dbReference type="SAM" id="MobiDB-lite"/>
    </source>
</evidence>
<feature type="region of interest" description="Disordered" evidence="1">
    <location>
        <begin position="440"/>
        <end position="481"/>
    </location>
</feature>
<gene>
    <name evidence="2" type="ORF">KUTeg_023843</name>
</gene>
<dbReference type="Proteomes" id="UP001217089">
    <property type="component" value="Unassembled WGS sequence"/>
</dbReference>
<keyword evidence="3" id="KW-1185">Reference proteome</keyword>
<reference evidence="2 3" key="1">
    <citation type="submission" date="2022-12" db="EMBL/GenBank/DDBJ databases">
        <title>Chromosome-level genome of Tegillarca granosa.</title>
        <authorList>
            <person name="Kim J."/>
        </authorList>
    </citation>
    <scope>NUCLEOTIDE SEQUENCE [LARGE SCALE GENOMIC DNA]</scope>
    <source>
        <strain evidence="2">Teg-2019</strain>
        <tissue evidence="2">Adductor muscle</tissue>
    </source>
</reference>
<feature type="region of interest" description="Disordered" evidence="1">
    <location>
        <begin position="871"/>
        <end position="890"/>
    </location>
</feature>
<feature type="compositionally biased region" description="Polar residues" evidence="1">
    <location>
        <begin position="553"/>
        <end position="565"/>
    </location>
</feature>
<evidence type="ECO:0000313" key="2">
    <source>
        <dbReference type="EMBL" id="KAJ8299783.1"/>
    </source>
</evidence>
<feature type="compositionally biased region" description="Basic and acidic residues" evidence="1">
    <location>
        <begin position="462"/>
        <end position="481"/>
    </location>
</feature>
<proteinExistence type="predicted"/>
<accession>A0ABQ9E2V2</accession>